<reference evidence="1" key="1">
    <citation type="submission" date="2022-04" db="EMBL/GenBank/DDBJ databases">
        <title>Genome of the entomopathogenic fungus Entomophthora muscae.</title>
        <authorList>
            <person name="Elya C."/>
            <person name="Lovett B.R."/>
            <person name="Lee E."/>
            <person name="Macias A.M."/>
            <person name="Hajek A.E."/>
            <person name="De Bivort B.L."/>
            <person name="Kasson M.T."/>
            <person name="De Fine Licht H.H."/>
            <person name="Stajich J.E."/>
        </authorList>
    </citation>
    <scope>NUCLEOTIDE SEQUENCE</scope>
    <source>
        <strain evidence="1">Berkeley</strain>
    </source>
</reference>
<dbReference type="EMBL" id="QTSX02000097">
    <property type="protein sequence ID" value="KAJ9088692.1"/>
    <property type="molecule type" value="Genomic_DNA"/>
</dbReference>
<proteinExistence type="predicted"/>
<comment type="caution">
    <text evidence="1">The sequence shown here is derived from an EMBL/GenBank/DDBJ whole genome shotgun (WGS) entry which is preliminary data.</text>
</comment>
<evidence type="ECO:0000313" key="2">
    <source>
        <dbReference type="Proteomes" id="UP001165960"/>
    </source>
</evidence>
<protein>
    <submittedName>
        <fullName evidence="1">Uncharacterized protein</fullName>
    </submittedName>
</protein>
<gene>
    <name evidence="1" type="ORF">DSO57_1020602</name>
</gene>
<keyword evidence="2" id="KW-1185">Reference proteome</keyword>
<accession>A0ACC2UPI0</accession>
<sequence>MDYLANFLASSKVRVVIPDSQLSCDRLKSMPTSFTRIPNRETLHHGEDFRIFLLLLSQEPVKYQQPISAPNQEVPYMIRSLFGQMHIFIEAHVSKSKYNDHKIGSPPSCTSACGYWALEPESVHEPYITSTELGSKYTFNPTISQRSGCFPAWIPSSSSIPPIIFNYNNSWAAMYPLKVTIGSGAGSTGHTRLHLGYIIGRPKRPHLKAQNSSHFSDDFIINSPILQRCTSSSSSEDSDFGVIDCDQTLLRQFVDPGKIYQHIVVVSPQFAITIDTLSDNRLLKLSLDNNMTYTVELTGIVLSSISGNLNMLAPAILPIKLLPGEKAQFFFRFSTSNSQPFLIQGMGFVEKITAEIRTKSEESQSSAHLTYYLSLSRLPPPSFIEKTPALKHKPLNDTFSTNSKSSRNTLIGRMTKGLTLLLPSFNATTDMDSQLITDSPGLFLSEELIVTLQAEGNVVQGRPCLLQITIANQSSRPRNLSVFFSSKQIAPLVTTNSSRNLQQLPNQSKVPIVPWEISPELNLKRYTFHQSQTPCIISPQTCILLPLLQPNDCLSSKIDIIPLSHIASPTSSLWLVDNDLHQSLEIPHLEVLPLQPPQSN</sequence>
<dbReference type="Proteomes" id="UP001165960">
    <property type="component" value="Unassembled WGS sequence"/>
</dbReference>
<evidence type="ECO:0000313" key="1">
    <source>
        <dbReference type="EMBL" id="KAJ9088692.1"/>
    </source>
</evidence>
<organism evidence="1 2">
    <name type="scientific">Entomophthora muscae</name>
    <dbReference type="NCBI Taxonomy" id="34485"/>
    <lineage>
        <taxon>Eukaryota</taxon>
        <taxon>Fungi</taxon>
        <taxon>Fungi incertae sedis</taxon>
        <taxon>Zoopagomycota</taxon>
        <taxon>Entomophthoromycotina</taxon>
        <taxon>Entomophthoromycetes</taxon>
        <taxon>Entomophthorales</taxon>
        <taxon>Entomophthoraceae</taxon>
        <taxon>Entomophthora</taxon>
    </lineage>
</organism>
<name>A0ACC2UPI0_9FUNG</name>